<evidence type="ECO:0000313" key="1">
    <source>
        <dbReference type="EMBL" id="ADC51720.1"/>
    </source>
</evidence>
<proteinExistence type="predicted"/>
<protein>
    <submittedName>
        <fullName evidence="1">Uncharacterized protein</fullName>
    </submittedName>
</protein>
<dbReference type="Proteomes" id="UP000001544">
    <property type="component" value="Chromosome"/>
</dbReference>
<dbReference type="HOGENOM" id="CLU_2244567_0_0_9"/>
<evidence type="ECO:0000313" key="2">
    <source>
        <dbReference type="Proteomes" id="UP000001544"/>
    </source>
</evidence>
<gene>
    <name evidence="1" type="ordered locus">BpOF4_18395</name>
</gene>
<dbReference type="KEGG" id="bpf:BpOF4_18395"/>
<dbReference type="AlphaFoldDB" id="D3FS85"/>
<organism evidence="1 2">
    <name type="scientific">Alkalihalophilus pseudofirmus (strain ATCC BAA-2126 / JCM 17055 / OF4)</name>
    <name type="common">Bacillus pseudofirmus</name>
    <dbReference type="NCBI Taxonomy" id="398511"/>
    <lineage>
        <taxon>Bacteria</taxon>
        <taxon>Bacillati</taxon>
        <taxon>Bacillota</taxon>
        <taxon>Bacilli</taxon>
        <taxon>Bacillales</taxon>
        <taxon>Bacillaceae</taxon>
        <taxon>Alkalihalophilus</taxon>
    </lineage>
</organism>
<name>D3FS85_ALKPO</name>
<accession>D3FS85</accession>
<reference evidence="1 2" key="1">
    <citation type="journal article" date="2011" name="Environ. Microbiol.">
        <title>Genome of alkaliphilic Bacillus pseudofirmus OF4 reveals adaptations that support the ability to grow in an external pH range from 7.5 to 11.4.</title>
        <authorList>
            <person name="Janto B."/>
            <person name="Ahmed A."/>
            <person name="Ito M."/>
            <person name="Liu J."/>
            <person name="Hicks D.B."/>
            <person name="Pagni S."/>
            <person name="Fackelmayer O.J."/>
            <person name="Smith T.A."/>
            <person name="Earl J."/>
            <person name="Elbourne L.D."/>
            <person name="Hassan K."/>
            <person name="Paulsen I.T."/>
            <person name="Kolsto A.B."/>
            <person name="Tourasse N.J."/>
            <person name="Ehrlich G.D."/>
            <person name="Boissy R."/>
            <person name="Ivey D.M."/>
            <person name="Li G."/>
            <person name="Xue Y."/>
            <person name="Ma Y."/>
            <person name="Hu F.Z."/>
            <person name="Krulwich T.A."/>
        </authorList>
    </citation>
    <scope>NUCLEOTIDE SEQUENCE [LARGE SCALE GENOMIC DNA]</scope>
    <source>
        <strain evidence="2">ATCC BAA-2126 / JCM 17055 / OF4</strain>
    </source>
</reference>
<sequence>MIGMDKEQAISLCEDLLRNEEEVSEVTYLYLFWNMKQNYETKTFEWLLANATLLASLQEQAAANEIFIDMLKKMNSYQDAVKLMKDPEEVREFNRYTNVVPLFS</sequence>
<keyword evidence="2" id="KW-1185">Reference proteome</keyword>
<dbReference type="EMBL" id="CP001878">
    <property type="protein sequence ID" value="ADC51720.1"/>
    <property type="molecule type" value="Genomic_DNA"/>
</dbReference>